<dbReference type="EMBL" id="SNRY01001430">
    <property type="protein sequence ID" value="KAA6330999.1"/>
    <property type="molecule type" value="Genomic_DNA"/>
</dbReference>
<keyword evidence="1" id="KW-0812">Transmembrane</keyword>
<accession>A0A5J4RBI9</accession>
<reference evidence="2" key="1">
    <citation type="submission" date="2019-03" db="EMBL/GenBank/DDBJ databases">
        <title>Single cell metagenomics reveals metabolic interactions within the superorganism composed of flagellate Streblomastix strix and complex community of Bacteroidetes bacteria on its surface.</title>
        <authorList>
            <person name="Treitli S.C."/>
            <person name="Kolisko M."/>
            <person name="Husnik F."/>
            <person name="Keeling P."/>
            <person name="Hampl V."/>
        </authorList>
    </citation>
    <scope>NUCLEOTIDE SEQUENCE</scope>
    <source>
        <strain evidence="2">STM</strain>
    </source>
</reference>
<proteinExistence type="predicted"/>
<protein>
    <submittedName>
        <fullName evidence="2">Uncharacterized protein</fullName>
    </submittedName>
</protein>
<sequence>MIRKNYIFVLFFYIIIKEITENAYGIILNTAL</sequence>
<feature type="transmembrane region" description="Helical" evidence="1">
    <location>
        <begin position="7"/>
        <end position="27"/>
    </location>
</feature>
<keyword evidence="1" id="KW-1133">Transmembrane helix</keyword>
<evidence type="ECO:0000313" key="2">
    <source>
        <dbReference type="EMBL" id="KAA6330999.1"/>
    </source>
</evidence>
<evidence type="ECO:0000256" key="1">
    <source>
        <dbReference type="SAM" id="Phobius"/>
    </source>
</evidence>
<keyword evidence="1" id="KW-0472">Membrane</keyword>
<organism evidence="2">
    <name type="scientific">termite gut metagenome</name>
    <dbReference type="NCBI Taxonomy" id="433724"/>
    <lineage>
        <taxon>unclassified sequences</taxon>
        <taxon>metagenomes</taxon>
        <taxon>organismal metagenomes</taxon>
    </lineage>
</organism>
<name>A0A5J4RBI9_9ZZZZ</name>
<dbReference type="AlphaFoldDB" id="A0A5J4RBI9"/>
<comment type="caution">
    <text evidence="2">The sequence shown here is derived from an EMBL/GenBank/DDBJ whole genome shotgun (WGS) entry which is preliminary data.</text>
</comment>
<gene>
    <name evidence="2" type="ORF">EZS27_020359</name>
</gene>